<evidence type="ECO:0000313" key="1">
    <source>
        <dbReference type="EMBL" id="PJZ52861.1"/>
    </source>
</evidence>
<evidence type="ECO:0000313" key="4">
    <source>
        <dbReference type="Proteomes" id="UP000232188"/>
    </source>
</evidence>
<organism evidence="1 4">
    <name type="scientific">Leptospira adleri</name>
    <dbReference type="NCBI Taxonomy" id="2023186"/>
    <lineage>
        <taxon>Bacteria</taxon>
        <taxon>Pseudomonadati</taxon>
        <taxon>Spirochaetota</taxon>
        <taxon>Spirochaetia</taxon>
        <taxon>Leptospirales</taxon>
        <taxon>Leptospiraceae</taxon>
        <taxon>Leptospira</taxon>
    </lineage>
</organism>
<accession>A0A2M9YMT8</accession>
<dbReference type="AlphaFoldDB" id="A0A2M9YMT8"/>
<protein>
    <submittedName>
        <fullName evidence="1">Uncharacterized protein</fullName>
    </submittedName>
</protein>
<reference evidence="3 4" key="1">
    <citation type="submission" date="2017-07" db="EMBL/GenBank/DDBJ databases">
        <title>Leptospira spp. isolated from tropical soils.</title>
        <authorList>
            <person name="Thibeaux R."/>
            <person name="Iraola G."/>
            <person name="Ferres I."/>
            <person name="Bierque E."/>
            <person name="Girault D."/>
            <person name="Soupe-Gilbert M.-E."/>
            <person name="Picardeau M."/>
            <person name="Goarant C."/>
        </authorList>
    </citation>
    <scope>NUCLEOTIDE SEQUENCE [LARGE SCALE GENOMIC DNA]</scope>
    <source>
        <strain evidence="1 4">FH2-B-C1</strain>
        <strain evidence="2 3">FH2-B-D1</strain>
    </source>
</reference>
<sequence>MKRIRTTSLLENGTKAPPNQLERIKNVSKDGIQAFVHLFSADSICRTKEFRSKKNWTHLQPCISPILLFSFPLI</sequence>
<keyword evidence="3" id="KW-1185">Reference proteome</keyword>
<gene>
    <name evidence="2" type="ORF">CH376_07565</name>
    <name evidence="1" type="ORF">CH380_12400</name>
</gene>
<evidence type="ECO:0000313" key="3">
    <source>
        <dbReference type="Proteomes" id="UP000232149"/>
    </source>
</evidence>
<proteinExistence type="predicted"/>
<evidence type="ECO:0000313" key="2">
    <source>
        <dbReference type="EMBL" id="PJZ62493.1"/>
    </source>
</evidence>
<dbReference type="Proteomes" id="UP000232188">
    <property type="component" value="Unassembled WGS sequence"/>
</dbReference>
<dbReference type="Proteomes" id="UP000232149">
    <property type="component" value="Unassembled WGS sequence"/>
</dbReference>
<name>A0A2M9YMT8_9LEPT</name>
<dbReference type="EMBL" id="NPDV01000010">
    <property type="protein sequence ID" value="PJZ52861.1"/>
    <property type="molecule type" value="Genomic_DNA"/>
</dbReference>
<comment type="caution">
    <text evidence="1">The sequence shown here is derived from an EMBL/GenBank/DDBJ whole genome shotgun (WGS) entry which is preliminary data.</text>
</comment>
<dbReference type="EMBL" id="NPDU01000015">
    <property type="protein sequence ID" value="PJZ62493.1"/>
    <property type="molecule type" value="Genomic_DNA"/>
</dbReference>